<dbReference type="InterPro" id="IPR044824">
    <property type="entry name" value="MAIN-like"/>
</dbReference>
<feature type="domain" description="Aminotransferase-like plant mobile" evidence="2">
    <location>
        <begin position="84"/>
        <end position="302"/>
    </location>
</feature>
<feature type="region of interest" description="Disordered" evidence="1">
    <location>
        <begin position="477"/>
        <end position="523"/>
    </location>
</feature>
<dbReference type="OrthoDB" id="1750048at2759"/>
<dbReference type="AlphaFoldDB" id="A0A1R3HG16"/>
<dbReference type="Pfam" id="PF10536">
    <property type="entry name" value="PMD"/>
    <property type="match status" value="1"/>
</dbReference>
<dbReference type="PANTHER" id="PTHR46033">
    <property type="entry name" value="PROTEIN MAIN-LIKE 2"/>
    <property type="match status" value="1"/>
</dbReference>
<evidence type="ECO:0000313" key="3">
    <source>
        <dbReference type="EMBL" id="OMO69254.1"/>
    </source>
</evidence>
<feature type="region of interest" description="Disordered" evidence="1">
    <location>
        <begin position="399"/>
        <end position="464"/>
    </location>
</feature>
<dbReference type="Proteomes" id="UP000187203">
    <property type="component" value="Unassembled WGS sequence"/>
</dbReference>
<organism evidence="3 4">
    <name type="scientific">Corchorus olitorius</name>
    <dbReference type="NCBI Taxonomy" id="93759"/>
    <lineage>
        <taxon>Eukaryota</taxon>
        <taxon>Viridiplantae</taxon>
        <taxon>Streptophyta</taxon>
        <taxon>Embryophyta</taxon>
        <taxon>Tracheophyta</taxon>
        <taxon>Spermatophyta</taxon>
        <taxon>Magnoliopsida</taxon>
        <taxon>eudicotyledons</taxon>
        <taxon>Gunneridae</taxon>
        <taxon>Pentapetalae</taxon>
        <taxon>rosids</taxon>
        <taxon>malvids</taxon>
        <taxon>Malvales</taxon>
        <taxon>Malvaceae</taxon>
        <taxon>Grewioideae</taxon>
        <taxon>Apeibeae</taxon>
        <taxon>Corchorus</taxon>
    </lineage>
</organism>
<evidence type="ECO:0000256" key="1">
    <source>
        <dbReference type="SAM" id="MobiDB-lite"/>
    </source>
</evidence>
<dbReference type="PANTHER" id="PTHR46033:SF17">
    <property type="entry name" value="AMINOTRANSFERASE-LIKE PLANT MOBILE DOMAIN-CONTAINING PROTEIN"/>
    <property type="match status" value="1"/>
</dbReference>
<accession>A0A1R3HG16</accession>
<dbReference type="EMBL" id="AWUE01020254">
    <property type="protein sequence ID" value="OMO69254.1"/>
    <property type="molecule type" value="Genomic_DNA"/>
</dbReference>
<evidence type="ECO:0000259" key="2">
    <source>
        <dbReference type="Pfam" id="PF10536"/>
    </source>
</evidence>
<comment type="caution">
    <text evidence="3">The sequence shown here is derived from an EMBL/GenBank/DDBJ whole genome shotgun (WGS) entry which is preliminary data.</text>
</comment>
<dbReference type="STRING" id="93759.A0A1R3HG16"/>
<feature type="compositionally biased region" description="Polar residues" evidence="1">
    <location>
        <begin position="481"/>
        <end position="491"/>
    </location>
</feature>
<keyword evidence="4" id="KW-1185">Reference proteome</keyword>
<dbReference type="InterPro" id="IPR019557">
    <property type="entry name" value="AminoTfrase-like_pln_mobile"/>
</dbReference>
<feature type="compositionally biased region" description="Polar residues" evidence="1">
    <location>
        <begin position="434"/>
        <end position="464"/>
    </location>
</feature>
<evidence type="ECO:0000313" key="4">
    <source>
        <dbReference type="Proteomes" id="UP000187203"/>
    </source>
</evidence>
<proteinExistence type="predicted"/>
<name>A0A1R3HG16_9ROSI</name>
<feature type="compositionally biased region" description="Polar residues" evidence="1">
    <location>
        <begin position="414"/>
        <end position="424"/>
    </location>
</feature>
<sequence>MNRKARPDIEVTYRFVEPAENIKTWGNIEPAAKQKLEGTGFDNLLKLTSPAKRRLNLLTALVDTYDYERRCLRFGGDINLFFGLGDVLRITGLPIDGKPVIVKDVDARYLCQKYLGKTELFKEHLAGIPFAKLREFGTSFEGRNNLEGQELEFYVRALCLYLIGSVVISQLNHVVPPVYLLFLKDIDDIENYAWGAALLSNLHRSLENHIKYGTDISASVNFLTVFVLESVPRVAFHVLHPRATLNDALLLEDRNDRPMQLPLMVGWHKRMKEQVLIKGSGRLSVAFFRTLFDDLQQNDISYPGDMLNKFKWNLLSLLSYAWRFKVILHDPGVPTGRQLSLSNSKKRKLQLAHAKHDAKNKNKYRGGRKDWPKVHATFVKAWENRLQNLYIDMNDIGEESTSSADRHDEGIPTGTASQGTSLFQDNVEGRSEHSPLNSCSSSSQGIRTEQSHFESTLSPSVQGDSNMLDIRTEIMDEEVTPQVTAQETPIQEQEESMEQQPTYEEVTAHGMIRERAEQNGKKT</sequence>
<protein>
    <recommendedName>
        <fullName evidence="2">Aminotransferase-like plant mobile domain-containing protein</fullName>
    </recommendedName>
</protein>
<reference evidence="4" key="1">
    <citation type="submission" date="2013-09" db="EMBL/GenBank/DDBJ databases">
        <title>Corchorus olitorius genome sequencing.</title>
        <authorList>
            <person name="Alam M."/>
            <person name="Haque M.S."/>
            <person name="Islam M.S."/>
            <person name="Emdad E.M."/>
            <person name="Islam M.M."/>
            <person name="Ahmed B."/>
            <person name="Halim A."/>
            <person name="Hossen Q.M.M."/>
            <person name="Hossain M.Z."/>
            <person name="Ahmed R."/>
            <person name="Khan M.M."/>
            <person name="Islam R."/>
            <person name="Rashid M.M."/>
            <person name="Khan S.A."/>
            <person name="Rahman M.S."/>
            <person name="Alam M."/>
            <person name="Yahiya A.S."/>
            <person name="Khan M.S."/>
            <person name="Azam M.S."/>
            <person name="Haque T."/>
            <person name="Lashkar M.Z.H."/>
            <person name="Akhand A.I."/>
            <person name="Morshed G."/>
            <person name="Roy S."/>
            <person name="Uddin K.S."/>
            <person name="Rabeya T."/>
            <person name="Hossain A.S."/>
            <person name="Chowdhury A."/>
            <person name="Snigdha A.R."/>
            <person name="Mortoza M.S."/>
            <person name="Matin S.A."/>
            <person name="Hoque S.M.E."/>
            <person name="Islam M.K."/>
            <person name="Roy D.K."/>
            <person name="Haider R."/>
            <person name="Moosa M.M."/>
            <person name="Elias S.M."/>
            <person name="Hasan A.M."/>
            <person name="Jahan S."/>
            <person name="Shafiuddin M."/>
            <person name="Mahmood N."/>
            <person name="Shommy N.S."/>
        </authorList>
    </citation>
    <scope>NUCLEOTIDE SEQUENCE [LARGE SCALE GENOMIC DNA]</scope>
    <source>
        <strain evidence="4">cv. O-4</strain>
    </source>
</reference>
<gene>
    <name evidence="3" type="ORF">COLO4_29177</name>
</gene>
<feature type="compositionally biased region" description="Basic and acidic residues" evidence="1">
    <location>
        <begin position="511"/>
        <end position="523"/>
    </location>
</feature>
<dbReference type="GO" id="GO:0010073">
    <property type="term" value="P:meristem maintenance"/>
    <property type="evidence" value="ECO:0007669"/>
    <property type="project" value="InterPro"/>
</dbReference>